<keyword evidence="3" id="KW-0963">Cytoplasm</keyword>
<evidence type="ECO:0000256" key="5">
    <source>
        <dbReference type="ARBA" id="ARBA00022741"/>
    </source>
</evidence>
<dbReference type="CDD" id="cd00773">
    <property type="entry name" value="HisRS-like_core"/>
    <property type="match status" value="1"/>
</dbReference>
<keyword evidence="8" id="KW-0030">Aminoacyl-tRNA synthetase</keyword>
<accession>A0A818Q188</accession>
<dbReference type="GO" id="GO:0005739">
    <property type="term" value="C:mitochondrion"/>
    <property type="evidence" value="ECO:0007669"/>
    <property type="project" value="TreeGrafter"/>
</dbReference>
<reference evidence="13" key="1">
    <citation type="submission" date="2021-02" db="EMBL/GenBank/DDBJ databases">
        <authorList>
            <person name="Nowell W R."/>
        </authorList>
    </citation>
    <scope>NUCLEOTIDE SEQUENCE</scope>
</reference>
<protein>
    <recommendedName>
        <fullName evidence="2">histidine--tRNA ligase</fullName>
        <ecNumber evidence="2">6.1.1.21</ecNumber>
    </recommendedName>
</protein>
<comment type="catalytic activity">
    <reaction evidence="9">
        <text>tRNA(His) + L-histidine + ATP = L-histidyl-tRNA(His) + AMP + diphosphate + H(+)</text>
        <dbReference type="Rhea" id="RHEA:17313"/>
        <dbReference type="Rhea" id="RHEA-COMP:9665"/>
        <dbReference type="Rhea" id="RHEA-COMP:9689"/>
        <dbReference type="ChEBI" id="CHEBI:15378"/>
        <dbReference type="ChEBI" id="CHEBI:30616"/>
        <dbReference type="ChEBI" id="CHEBI:33019"/>
        <dbReference type="ChEBI" id="CHEBI:57595"/>
        <dbReference type="ChEBI" id="CHEBI:78442"/>
        <dbReference type="ChEBI" id="CHEBI:78527"/>
        <dbReference type="ChEBI" id="CHEBI:456215"/>
        <dbReference type="EC" id="6.1.1.21"/>
    </reaction>
</comment>
<dbReference type="FunFam" id="3.30.930.10:FF:000021">
    <property type="entry name" value="Probable histidine--tRNA ligase, mitochondrial"/>
    <property type="match status" value="1"/>
</dbReference>
<dbReference type="SUPFAM" id="SSF55681">
    <property type="entry name" value="Class II aaRS and biotin synthetases"/>
    <property type="match status" value="1"/>
</dbReference>
<gene>
    <name evidence="14" type="ORF">FNK824_LOCUS24286</name>
    <name evidence="13" type="ORF">OTI717_LOCUS8460</name>
</gene>
<evidence type="ECO:0000259" key="11">
    <source>
        <dbReference type="PROSITE" id="PS50862"/>
    </source>
</evidence>
<dbReference type="AlphaFoldDB" id="A0A818Q188"/>
<name>A0A818Q188_9BILA</name>
<dbReference type="CDD" id="cd00859">
    <property type="entry name" value="HisRS_anticodon"/>
    <property type="match status" value="1"/>
</dbReference>
<dbReference type="InterPro" id="IPR036621">
    <property type="entry name" value="Anticodon-bd_dom_sf"/>
</dbReference>
<keyword evidence="7" id="KW-0648">Protein biosynthesis</keyword>
<dbReference type="InterPro" id="IPR045864">
    <property type="entry name" value="aa-tRNA-synth_II/BPL/LPL"/>
</dbReference>
<dbReference type="GO" id="GO:0005829">
    <property type="term" value="C:cytosol"/>
    <property type="evidence" value="ECO:0007669"/>
    <property type="project" value="TreeGrafter"/>
</dbReference>
<dbReference type="InterPro" id="IPR006195">
    <property type="entry name" value="aa-tRNA-synth_II"/>
</dbReference>
<dbReference type="EMBL" id="CAJOBE010005364">
    <property type="protein sequence ID" value="CAF3970157.1"/>
    <property type="molecule type" value="Genomic_DNA"/>
</dbReference>
<keyword evidence="6" id="KW-0067">ATP-binding</keyword>
<dbReference type="Pfam" id="PF03129">
    <property type="entry name" value="HGTP_anticodon"/>
    <property type="match status" value="1"/>
</dbReference>
<evidence type="ECO:0000256" key="2">
    <source>
        <dbReference type="ARBA" id="ARBA00012815"/>
    </source>
</evidence>
<dbReference type="SUPFAM" id="SSF52954">
    <property type="entry name" value="Class II aaRS ABD-related"/>
    <property type="match status" value="1"/>
</dbReference>
<dbReference type="Gene3D" id="1.10.287.10">
    <property type="entry name" value="S15/NS1, RNA-binding"/>
    <property type="match status" value="1"/>
</dbReference>
<feature type="domain" description="Aminoacyl-transfer RNA synthetases class-II family profile" evidence="11">
    <location>
        <begin position="87"/>
        <end position="422"/>
    </location>
</feature>
<dbReference type="InterPro" id="IPR000738">
    <property type="entry name" value="WHEP-TRS_dom"/>
</dbReference>
<dbReference type="GO" id="GO:0003723">
    <property type="term" value="F:RNA binding"/>
    <property type="evidence" value="ECO:0007669"/>
    <property type="project" value="TreeGrafter"/>
</dbReference>
<evidence type="ECO:0000256" key="7">
    <source>
        <dbReference type="ARBA" id="ARBA00022917"/>
    </source>
</evidence>
<comment type="caution">
    <text evidence="13">The sequence shown here is derived from an EMBL/GenBank/DDBJ whole genome shotgun (WGS) entry which is preliminary data.</text>
</comment>
<dbReference type="SUPFAM" id="SSF47060">
    <property type="entry name" value="S15/NS1 RNA-binding domain"/>
    <property type="match status" value="1"/>
</dbReference>
<dbReference type="PROSITE" id="PS50862">
    <property type="entry name" value="AA_TRNA_LIGASE_II"/>
    <property type="match status" value="1"/>
</dbReference>
<dbReference type="GO" id="GO:0005524">
    <property type="term" value="F:ATP binding"/>
    <property type="evidence" value="ECO:0007669"/>
    <property type="project" value="UniProtKB-KW"/>
</dbReference>
<dbReference type="InterPro" id="IPR033656">
    <property type="entry name" value="HisRS_anticodon"/>
</dbReference>
<dbReference type="GO" id="GO:0004821">
    <property type="term" value="F:histidine-tRNA ligase activity"/>
    <property type="evidence" value="ECO:0007669"/>
    <property type="project" value="UniProtKB-EC"/>
</dbReference>
<comment type="similarity">
    <text evidence="1">Belongs to the class-II aminoacyl-tRNA synthetase family.</text>
</comment>
<proteinExistence type="inferred from homology"/>
<dbReference type="Gene3D" id="3.40.50.800">
    <property type="entry name" value="Anticodon-binding domain"/>
    <property type="match status" value="1"/>
</dbReference>
<dbReference type="NCBIfam" id="TIGR00442">
    <property type="entry name" value="hisS"/>
    <property type="match status" value="1"/>
</dbReference>
<dbReference type="FunFam" id="3.40.50.800:FF:000008">
    <property type="entry name" value="histidine--tRNA ligase, cytoplasmic isoform X1"/>
    <property type="match status" value="1"/>
</dbReference>
<dbReference type="Proteomes" id="UP000663823">
    <property type="component" value="Unassembled WGS sequence"/>
</dbReference>
<dbReference type="PANTHER" id="PTHR11476">
    <property type="entry name" value="HISTIDYL-TRNA SYNTHETASE"/>
    <property type="match status" value="1"/>
</dbReference>
<evidence type="ECO:0000313" key="14">
    <source>
        <dbReference type="EMBL" id="CAF3970157.1"/>
    </source>
</evidence>
<dbReference type="PANTHER" id="PTHR11476:SF7">
    <property type="entry name" value="HISTIDINE--TRNA LIGASE"/>
    <property type="match status" value="1"/>
</dbReference>
<dbReference type="EC" id="6.1.1.21" evidence="2"/>
<dbReference type="PROSITE" id="PS51185">
    <property type="entry name" value="WHEP_TRS_2"/>
    <property type="match status" value="1"/>
</dbReference>
<evidence type="ECO:0000256" key="4">
    <source>
        <dbReference type="ARBA" id="ARBA00022598"/>
    </source>
</evidence>
<dbReference type="Pfam" id="PF00458">
    <property type="entry name" value="WHEP-TRS"/>
    <property type="match status" value="1"/>
</dbReference>
<feature type="domain" description="WHEP-TRS" evidence="12">
    <location>
        <begin position="22"/>
        <end position="78"/>
    </location>
</feature>
<dbReference type="InterPro" id="IPR004154">
    <property type="entry name" value="Anticodon-bd"/>
</dbReference>
<dbReference type="InterPro" id="IPR041715">
    <property type="entry name" value="HisRS-like_core"/>
</dbReference>
<dbReference type="InterPro" id="IPR009068">
    <property type="entry name" value="uS15_NS1_RNA-bd_sf"/>
</dbReference>
<dbReference type="Proteomes" id="UP000663874">
    <property type="component" value="Unassembled WGS sequence"/>
</dbReference>
<evidence type="ECO:0000259" key="12">
    <source>
        <dbReference type="PROSITE" id="PS51185"/>
    </source>
</evidence>
<dbReference type="SMART" id="SM00991">
    <property type="entry name" value="WHEP-TRS"/>
    <property type="match status" value="1"/>
</dbReference>
<keyword evidence="5" id="KW-0547">Nucleotide-binding</keyword>
<evidence type="ECO:0000256" key="1">
    <source>
        <dbReference type="ARBA" id="ARBA00008226"/>
    </source>
</evidence>
<dbReference type="GO" id="GO:0032543">
    <property type="term" value="P:mitochondrial translation"/>
    <property type="evidence" value="ECO:0007669"/>
    <property type="project" value="TreeGrafter"/>
</dbReference>
<dbReference type="GO" id="GO:0006427">
    <property type="term" value="P:histidyl-tRNA aminoacylation"/>
    <property type="evidence" value="ECO:0007669"/>
    <property type="project" value="InterPro"/>
</dbReference>
<feature type="region of interest" description="Disordered" evidence="10">
    <location>
        <begin position="69"/>
        <end position="93"/>
    </location>
</feature>
<dbReference type="InterPro" id="IPR015807">
    <property type="entry name" value="His-tRNA-ligase"/>
</dbReference>
<keyword evidence="4" id="KW-0436">Ligase</keyword>
<evidence type="ECO:0000313" key="13">
    <source>
        <dbReference type="EMBL" id="CAF3634096.1"/>
    </source>
</evidence>
<sequence length="549" mass="62679">MTTNSNTTTNLESAISTGLLITDNDLNDLIKIQGDLVRKLKAEKAPSEQITEAINKLVSLKKELSDHQAINGEEQTAGGEKLLKTPRGTRDYHPGQMKIREQVFQIITDCFKRHGAETIDTPVIELTSLLTEKYGEDSKLIYELKDQGGAEQLALRYDLTVPFARYIAENRIATMKRYHIGKVYRRDNPKMTRGRYREFYQCDFDIAGDFDLMVPDAECIKIVVEILDKLDLGQYKIYINHRKLLDAIFAVCGVPDSHFRPISSSVDKLDKTPWHVVRNEMINEKGLSPEVADKIWSYVQMHGNADLIDKLRTDVQLMTQKSAREALDGLEVLFRYLTLYGVMDKITFDLKLARGLDYYTGVIFEAVLTKYQYDPQLGDDQVAVGSVAGGGRYDELVHKIDPRQRRVPCIGASIGVERIFAIKEHQMTESKIQTKTIETEVYVASAQKNLIEERMKLCSYLWANDFKAEMALKRNPKMLDQLQYCEKNQIELCVIIGSGELEAGIVKIRDVGTREEFEIPRAQLVEQLRVYLTKVRQRIQESSSKTNNN</sequence>
<evidence type="ECO:0000256" key="8">
    <source>
        <dbReference type="ARBA" id="ARBA00023146"/>
    </source>
</evidence>
<dbReference type="EMBL" id="CAJOAX010000677">
    <property type="protein sequence ID" value="CAF3634096.1"/>
    <property type="molecule type" value="Genomic_DNA"/>
</dbReference>
<dbReference type="CDD" id="cd01200">
    <property type="entry name" value="WHEPGMRS_RNA"/>
    <property type="match status" value="1"/>
</dbReference>
<evidence type="ECO:0000256" key="6">
    <source>
        <dbReference type="ARBA" id="ARBA00022840"/>
    </source>
</evidence>
<dbReference type="Pfam" id="PF13393">
    <property type="entry name" value="tRNA-synt_His"/>
    <property type="match status" value="1"/>
</dbReference>
<dbReference type="PIRSF" id="PIRSF001549">
    <property type="entry name" value="His-tRNA_synth"/>
    <property type="match status" value="1"/>
</dbReference>
<dbReference type="Gene3D" id="3.30.930.10">
    <property type="entry name" value="Bira Bifunctional Protein, Domain 2"/>
    <property type="match status" value="1"/>
</dbReference>
<evidence type="ECO:0000256" key="9">
    <source>
        <dbReference type="ARBA" id="ARBA00047639"/>
    </source>
</evidence>
<evidence type="ECO:0000256" key="3">
    <source>
        <dbReference type="ARBA" id="ARBA00022490"/>
    </source>
</evidence>
<evidence type="ECO:0000313" key="15">
    <source>
        <dbReference type="Proteomes" id="UP000663823"/>
    </source>
</evidence>
<organism evidence="13 15">
    <name type="scientific">Rotaria sordida</name>
    <dbReference type="NCBI Taxonomy" id="392033"/>
    <lineage>
        <taxon>Eukaryota</taxon>
        <taxon>Metazoa</taxon>
        <taxon>Spiralia</taxon>
        <taxon>Gnathifera</taxon>
        <taxon>Rotifera</taxon>
        <taxon>Eurotatoria</taxon>
        <taxon>Bdelloidea</taxon>
        <taxon>Philodinida</taxon>
        <taxon>Philodinidae</taxon>
        <taxon>Rotaria</taxon>
    </lineage>
</organism>
<evidence type="ECO:0000256" key="10">
    <source>
        <dbReference type="SAM" id="MobiDB-lite"/>
    </source>
</evidence>
<dbReference type="InterPro" id="IPR004516">
    <property type="entry name" value="HisRS/HisZ"/>
</dbReference>
<dbReference type="HAMAP" id="MF_00127">
    <property type="entry name" value="His_tRNA_synth"/>
    <property type="match status" value="1"/>
</dbReference>